<evidence type="ECO:0000313" key="1">
    <source>
        <dbReference type="EMBL" id="MPN22233.1"/>
    </source>
</evidence>
<sequence>MPVQKAKVVYPAVQAAANFNATVVVFRRDGEHCSAQVNVGEAGEALKVQLADLAVWALPAHFSF</sequence>
<reference evidence="1" key="1">
    <citation type="submission" date="2019-08" db="EMBL/GenBank/DDBJ databases">
        <authorList>
            <person name="Kucharzyk K."/>
            <person name="Murdoch R.W."/>
            <person name="Higgins S."/>
            <person name="Loffler F."/>
        </authorList>
    </citation>
    <scope>NUCLEOTIDE SEQUENCE</scope>
</reference>
<comment type="caution">
    <text evidence="1">The sequence shown here is derived from an EMBL/GenBank/DDBJ whole genome shotgun (WGS) entry which is preliminary data.</text>
</comment>
<protein>
    <submittedName>
        <fullName evidence="1">Uncharacterized protein</fullName>
    </submittedName>
</protein>
<accession>A0A645GEL0</accession>
<organism evidence="1">
    <name type="scientific">bioreactor metagenome</name>
    <dbReference type="NCBI Taxonomy" id="1076179"/>
    <lineage>
        <taxon>unclassified sequences</taxon>
        <taxon>metagenomes</taxon>
        <taxon>ecological metagenomes</taxon>
    </lineage>
</organism>
<gene>
    <name evidence="1" type="ORF">SDC9_169616</name>
</gene>
<dbReference type="AlphaFoldDB" id="A0A645GEL0"/>
<name>A0A645GEL0_9ZZZZ</name>
<dbReference type="EMBL" id="VSSQ01070435">
    <property type="protein sequence ID" value="MPN22233.1"/>
    <property type="molecule type" value="Genomic_DNA"/>
</dbReference>
<proteinExistence type="predicted"/>